<evidence type="ECO:0000313" key="2">
    <source>
        <dbReference type="Proteomes" id="UP001348805"/>
    </source>
</evidence>
<dbReference type="Proteomes" id="UP001348805">
    <property type="component" value="Segment"/>
</dbReference>
<reference evidence="1 2" key="1">
    <citation type="submission" date="2023-11" db="EMBL/GenBank/DDBJ databases">
        <authorList>
            <person name="Cook R."/>
            <person name="Crisci M."/>
            <person name="Pye H."/>
            <person name="Adriaenssens E."/>
            <person name="Santini J."/>
        </authorList>
    </citation>
    <scope>NUCLEOTIDE SEQUENCE [LARGE SCALE GENOMIC DNA]</scope>
    <source>
        <strain evidence="1">Lak_Megaphage_RVC_AP3_GC26</strain>
    </source>
</reference>
<dbReference type="EMBL" id="OR769219">
    <property type="protein sequence ID" value="WQJ51656.1"/>
    <property type="molecule type" value="Genomic_DNA"/>
</dbReference>
<organism evidence="1 2">
    <name type="scientific">phage Lak_Megaphage_RVC_AP3_GC26</name>
    <dbReference type="NCBI Taxonomy" id="3109225"/>
    <lineage>
        <taxon>Viruses</taxon>
        <taxon>Duplodnaviria</taxon>
        <taxon>Heunggongvirae</taxon>
        <taxon>Uroviricota</taxon>
        <taxon>Caudoviricetes</taxon>
        <taxon>Caudoviricetes code 15 clade</taxon>
    </lineage>
</organism>
<evidence type="ECO:0000313" key="1">
    <source>
        <dbReference type="EMBL" id="WQJ51656.1"/>
    </source>
</evidence>
<accession>A0ABZ0Z3Q8</accession>
<proteinExistence type="predicted"/>
<protein>
    <submittedName>
        <fullName evidence="1">Uncharacterized protein</fullName>
    </submittedName>
</protein>
<keyword evidence="2" id="KW-1185">Reference proteome</keyword>
<sequence>MKTERTNFEVFDWMKEHQKEKDYSDTFIDAYKYSYFLSHLEGKVFKGDFCGYSVTPDNSDKYYFVEDGIRGRERGYFTVIDNKLIKLDPLQDDLCLNNRYKKNENSIIEKYINPKLKYLTEFLKFETLTDNERMMIKDHIQSLEFIINSLYKI</sequence>
<name>A0ABZ0Z3Q8_9CAUD</name>